<dbReference type="InterPro" id="IPR000551">
    <property type="entry name" value="MerR-type_HTH_dom"/>
</dbReference>
<dbReference type="Pfam" id="PF13411">
    <property type="entry name" value="MerR_1"/>
    <property type="match status" value="1"/>
</dbReference>
<evidence type="ECO:0000313" key="4">
    <source>
        <dbReference type="Proteomes" id="UP000571817"/>
    </source>
</evidence>
<dbReference type="PANTHER" id="PTHR30204:SF98">
    <property type="entry name" value="HTH-TYPE TRANSCRIPTIONAL REGULATOR ADHR"/>
    <property type="match status" value="1"/>
</dbReference>
<keyword evidence="1 3" id="KW-0238">DNA-binding</keyword>
<evidence type="ECO:0000259" key="2">
    <source>
        <dbReference type="PROSITE" id="PS50937"/>
    </source>
</evidence>
<dbReference type="AlphaFoldDB" id="A0A853D9W8"/>
<gene>
    <name evidence="3" type="ORF">HNR15_000995</name>
</gene>
<dbReference type="EMBL" id="JACCFW010000001">
    <property type="protein sequence ID" value="NYJ74032.1"/>
    <property type="molecule type" value="Genomic_DNA"/>
</dbReference>
<dbReference type="Gene3D" id="1.10.1660.10">
    <property type="match status" value="1"/>
</dbReference>
<dbReference type="InterPro" id="IPR047057">
    <property type="entry name" value="MerR_fam"/>
</dbReference>
<accession>A0A853D9W8</accession>
<evidence type="ECO:0000313" key="3">
    <source>
        <dbReference type="EMBL" id="NYJ74032.1"/>
    </source>
</evidence>
<reference evidence="3 4" key="1">
    <citation type="submission" date="2020-07" db="EMBL/GenBank/DDBJ databases">
        <title>Sequencing the genomes of 1000 actinobacteria strains.</title>
        <authorList>
            <person name="Klenk H.-P."/>
        </authorList>
    </citation>
    <scope>NUCLEOTIDE SEQUENCE [LARGE SCALE GENOMIC DNA]</scope>
    <source>
        <strain evidence="3 4">DSM 29531</strain>
    </source>
</reference>
<keyword evidence="4" id="KW-1185">Reference proteome</keyword>
<sequence length="211" mass="22913">MKISELARRTDVPVPTLKFYLRDGLLHPGQPLNRTQASYDESHVERTRLVRALTESAGLDLSAVRAVLAVLEQRPADWTEFLGEVQLASNPPGASDQRTDDTTDTWIQQVQELLAELGWQVDPHSPLIPRLAAQLRAADGSGVRRLPDTLSQWAEAARLAARADLATVPNDPVGALRQVVVGTALIDPVLATLRRLAQQHEAVTSLGAAST</sequence>
<comment type="caution">
    <text evidence="3">The sequence shown here is derived from an EMBL/GenBank/DDBJ whole genome shotgun (WGS) entry which is preliminary data.</text>
</comment>
<dbReference type="GO" id="GO:0003677">
    <property type="term" value="F:DNA binding"/>
    <property type="evidence" value="ECO:0007669"/>
    <property type="project" value="UniProtKB-KW"/>
</dbReference>
<feature type="domain" description="HTH merR-type" evidence="2">
    <location>
        <begin position="1"/>
        <end position="70"/>
    </location>
</feature>
<protein>
    <submittedName>
        <fullName evidence="3">DNA-binding transcriptional MerR regulator</fullName>
    </submittedName>
</protein>
<name>A0A853D9W8_9MICO</name>
<organism evidence="3 4">
    <name type="scientific">Allobranchiibius huperziae</name>
    <dbReference type="NCBI Taxonomy" id="1874116"/>
    <lineage>
        <taxon>Bacteria</taxon>
        <taxon>Bacillati</taxon>
        <taxon>Actinomycetota</taxon>
        <taxon>Actinomycetes</taxon>
        <taxon>Micrococcales</taxon>
        <taxon>Dermacoccaceae</taxon>
        <taxon>Allobranchiibius</taxon>
    </lineage>
</organism>
<dbReference type="GO" id="GO:0003700">
    <property type="term" value="F:DNA-binding transcription factor activity"/>
    <property type="evidence" value="ECO:0007669"/>
    <property type="project" value="InterPro"/>
</dbReference>
<dbReference type="InterPro" id="IPR009061">
    <property type="entry name" value="DNA-bd_dom_put_sf"/>
</dbReference>
<dbReference type="PANTHER" id="PTHR30204">
    <property type="entry name" value="REDOX-CYCLING DRUG-SENSING TRANSCRIPTIONAL ACTIVATOR SOXR"/>
    <property type="match status" value="1"/>
</dbReference>
<dbReference type="SMART" id="SM00422">
    <property type="entry name" value="HTH_MERR"/>
    <property type="match status" value="1"/>
</dbReference>
<evidence type="ECO:0000256" key="1">
    <source>
        <dbReference type="ARBA" id="ARBA00023125"/>
    </source>
</evidence>
<dbReference type="Proteomes" id="UP000571817">
    <property type="component" value="Unassembled WGS sequence"/>
</dbReference>
<dbReference type="PRINTS" id="PR00040">
    <property type="entry name" value="HTHMERR"/>
</dbReference>
<dbReference type="PROSITE" id="PS50937">
    <property type="entry name" value="HTH_MERR_2"/>
    <property type="match status" value="1"/>
</dbReference>
<proteinExistence type="predicted"/>
<dbReference type="SUPFAM" id="SSF46955">
    <property type="entry name" value="Putative DNA-binding domain"/>
    <property type="match status" value="1"/>
</dbReference>
<dbReference type="RefSeq" id="WP_179479651.1">
    <property type="nucleotide sequence ID" value="NZ_JACCFW010000001.1"/>
</dbReference>